<evidence type="ECO:0000256" key="1">
    <source>
        <dbReference type="ARBA" id="ARBA00001974"/>
    </source>
</evidence>
<evidence type="ECO:0000256" key="6">
    <source>
        <dbReference type="ARBA" id="ARBA00023002"/>
    </source>
</evidence>
<evidence type="ECO:0000259" key="9">
    <source>
        <dbReference type="PROSITE" id="PS51085"/>
    </source>
</evidence>
<dbReference type="InterPro" id="IPR017938">
    <property type="entry name" value="Riboflavin_synthase-like_b-brl"/>
</dbReference>
<dbReference type="InterPro" id="IPR012675">
    <property type="entry name" value="Beta-grasp_dom_sf"/>
</dbReference>
<dbReference type="Pfam" id="PF00175">
    <property type="entry name" value="NAD_binding_1"/>
    <property type="match status" value="1"/>
</dbReference>
<dbReference type="AlphaFoldDB" id="A0A1S2VCL3"/>
<proteinExistence type="predicted"/>
<evidence type="ECO:0000256" key="5">
    <source>
        <dbReference type="ARBA" id="ARBA00022827"/>
    </source>
</evidence>
<dbReference type="PROSITE" id="PS51085">
    <property type="entry name" value="2FE2S_FER_2"/>
    <property type="match status" value="1"/>
</dbReference>
<evidence type="ECO:0000256" key="7">
    <source>
        <dbReference type="ARBA" id="ARBA00023004"/>
    </source>
</evidence>
<evidence type="ECO:0000256" key="4">
    <source>
        <dbReference type="ARBA" id="ARBA00022723"/>
    </source>
</evidence>
<accession>A0A1S2VCL3</accession>
<dbReference type="PANTHER" id="PTHR47354">
    <property type="entry name" value="NADH OXIDOREDUCTASE HCR"/>
    <property type="match status" value="1"/>
</dbReference>
<evidence type="ECO:0000313" key="12">
    <source>
        <dbReference type="Proteomes" id="UP000181790"/>
    </source>
</evidence>
<keyword evidence="5" id="KW-0274">FAD</keyword>
<dbReference type="Pfam" id="PF00111">
    <property type="entry name" value="Fer2"/>
    <property type="match status" value="1"/>
</dbReference>
<dbReference type="PRINTS" id="PR00371">
    <property type="entry name" value="FPNCR"/>
</dbReference>
<keyword evidence="8" id="KW-0411">Iron-sulfur</keyword>
<dbReference type="InterPro" id="IPR001709">
    <property type="entry name" value="Flavoprot_Pyr_Nucl_cyt_Rdtase"/>
</dbReference>
<dbReference type="SUPFAM" id="SSF54292">
    <property type="entry name" value="2Fe-2S ferredoxin-like"/>
    <property type="match status" value="1"/>
</dbReference>
<dbReference type="InterPro" id="IPR006058">
    <property type="entry name" value="2Fe2S_fd_BS"/>
</dbReference>
<dbReference type="CDD" id="cd00207">
    <property type="entry name" value="fer2"/>
    <property type="match status" value="1"/>
</dbReference>
<dbReference type="Proteomes" id="UP000181790">
    <property type="component" value="Unassembled WGS sequence"/>
</dbReference>
<organism evidence="11 12">
    <name type="scientific">Arsenicibacter rosenii</name>
    <dbReference type="NCBI Taxonomy" id="1750698"/>
    <lineage>
        <taxon>Bacteria</taxon>
        <taxon>Pseudomonadati</taxon>
        <taxon>Bacteroidota</taxon>
        <taxon>Cytophagia</taxon>
        <taxon>Cytophagales</taxon>
        <taxon>Spirosomataceae</taxon>
        <taxon>Arsenicibacter</taxon>
    </lineage>
</organism>
<dbReference type="InterPro" id="IPR001433">
    <property type="entry name" value="OxRdtase_FAD/NAD-bd"/>
</dbReference>
<feature type="domain" description="FAD-binding FR-type" evidence="10">
    <location>
        <begin position="2"/>
        <end position="109"/>
    </location>
</feature>
<evidence type="ECO:0000259" key="10">
    <source>
        <dbReference type="PROSITE" id="PS51384"/>
    </source>
</evidence>
<dbReference type="Gene3D" id="2.40.30.10">
    <property type="entry name" value="Translation factors"/>
    <property type="match status" value="1"/>
</dbReference>
<dbReference type="InterPro" id="IPR050415">
    <property type="entry name" value="MRET"/>
</dbReference>
<feature type="domain" description="2Fe-2S ferredoxin-type" evidence="9">
    <location>
        <begin position="270"/>
        <end position="357"/>
    </location>
</feature>
<dbReference type="OrthoDB" id="9789468at2"/>
<dbReference type="CDD" id="cd06214">
    <property type="entry name" value="PA_degradation_oxidoreductase_like"/>
    <property type="match status" value="1"/>
</dbReference>
<dbReference type="PROSITE" id="PS00197">
    <property type="entry name" value="2FE2S_FER_1"/>
    <property type="match status" value="1"/>
</dbReference>
<keyword evidence="4" id="KW-0479">Metal-binding</keyword>
<dbReference type="SUPFAM" id="SSF63380">
    <property type="entry name" value="Riboflavin synthase domain-like"/>
    <property type="match status" value="1"/>
</dbReference>
<dbReference type="Pfam" id="PF00970">
    <property type="entry name" value="FAD_binding_6"/>
    <property type="match status" value="1"/>
</dbReference>
<evidence type="ECO:0000256" key="2">
    <source>
        <dbReference type="ARBA" id="ARBA00022630"/>
    </source>
</evidence>
<dbReference type="InterPro" id="IPR039261">
    <property type="entry name" value="FNR_nucleotide-bd"/>
</dbReference>
<sequence>MTNTLHLRITHIQAETADTNSYYLESVDGQPVAYLPGQFLTVILHPKGGEEAVEQEVRRSYSISSVPGEPLRMTIKRVENGAISRYLLNTLRPGDVIECLAPAGRFTLNRIEDKEPQDLLFIAAGSGITPVLSLIKAALTTTTAKLTLLYSNTRERGIIFREELNNLADLFPDRLQLVHLLSHPTQDGEGLKGTVRTGRLNNVLLETLLPTLLHGPLAAAACFVCGPGDYMRMVQFTLVFSGMRAEQIHRENFVVEPVFVSAPPVQSADRIVRLLFAEKELSILVPAYKSILQAALDEGVSLPYSCRGGRCSTCAGRCTSGQVHMTINDVLTERDLQQGWVLTCTGYPESDDVVIEF</sequence>
<dbReference type="PRINTS" id="PR00406">
    <property type="entry name" value="CYTB5RDTASE"/>
</dbReference>
<gene>
    <name evidence="11" type="ORF">BLX24_26115</name>
</gene>
<dbReference type="InterPro" id="IPR008333">
    <property type="entry name" value="Cbr1-like_FAD-bd_dom"/>
</dbReference>
<keyword evidence="12" id="KW-1185">Reference proteome</keyword>
<dbReference type="EMBL" id="MORL01000027">
    <property type="protein sequence ID" value="OIN56160.1"/>
    <property type="molecule type" value="Genomic_DNA"/>
</dbReference>
<dbReference type="InterPro" id="IPR017927">
    <property type="entry name" value="FAD-bd_FR_type"/>
</dbReference>
<dbReference type="SUPFAM" id="SSF52343">
    <property type="entry name" value="Ferredoxin reductase-like, C-terminal NADP-linked domain"/>
    <property type="match status" value="1"/>
</dbReference>
<keyword evidence="3" id="KW-0001">2Fe-2S</keyword>
<evidence type="ECO:0000256" key="8">
    <source>
        <dbReference type="ARBA" id="ARBA00023014"/>
    </source>
</evidence>
<dbReference type="PROSITE" id="PS51384">
    <property type="entry name" value="FAD_FR"/>
    <property type="match status" value="1"/>
</dbReference>
<dbReference type="PANTHER" id="PTHR47354:SF8">
    <property type="entry name" value="1,2-PHENYLACETYL-COA EPOXIDASE, SUBUNIT E"/>
    <property type="match status" value="1"/>
</dbReference>
<keyword evidence="2" id="KW-0285">Flavoprotein</keyword>
<dbReference type="GO" id="GO:0050660">
    <property type="term" value="F:flavin adenine dinucleotide binding"/>
    <property type="evidence" value="ECO:0007669"/>
    <property type="project" value="TreeGrafter"/>
</dbReference>
<protein>
    <submittedName>
        <fullName evidence="11">Oxidoreductase</fullName>
    </submittedName>
</protein>
<evidence type="ECO:0000256" key="3">
    <source>
        <dbReference type="ARBA" id="ARBA00022714"/>
    </source>
</evidence>
<dbReference type="RefSeq" id="WP_071506184.1">
    <property type="nucleotide sequence ID" value="NZ_MORL01000027.1"/>
</dbReference>
<dbReference type="InterPro" id="IPR001041">
    <property type="entry name" value="2Fe-2S_ferredoxin-type"/>
</dbReference>
<reference evidence="11 12" key="1">
    <citation type="submission" date="2016-10" db="EMBL/GenBank/DDBJ databases">
        <title>Arsenicibacter rosenii gen. nov., sp. nov., an efficient arsenic-methylating bacterium isolated from an arsenic-contaminated paddy soil.</title>
        <authorList>
            <person name="Huang K."/>
        </authorList>
    </citation>
    <scope>NUCLEOTIDE SEQUENCE [LARGE SCALE GENOMIC DNA]</scope>
    <source>
        <strain evidence="11 12">SM-1</strain>
    </source>
</reference>
<keyword evidence="7" id="KW-0408">Iron</keyword>
<dbReference type="InterPro" id="IPR036010">
    <property type="entry name" value="2Fe-2S_ferredoxin-like_sf"/>
</dbReference>
<name>A0A1S2VCL3_9BACT</name>
<dbReference type="GO" id="GO:0016491">
    <property type="term" value="F:oxidoreductase activity"/>
    <property type="evidence" value="ECO:0007669"/>
    <property type="project" value="UniProtKB-KW"/>
</dbReference>
<dbReference type="GO" id="GO:0051537">
    <property type="term" value="F:2 iron, 2 sulfur cluster binding"/>
    <property type="evidence" value="ECO:0007669"/>
    <property type="project" value="UniProtKB-KW"/>
</dbReference>
<dbReference type="GO" id="GO:0046872">
    <property type="term" value="F:metal ion binding"/>
    <property type="evidence" value="ECO:0007669"/>
    <property type="project" value="UniProtKB-KW"/>
</dbReference>
<comment type="caution">
    <text evidence="11">The sequence shown here is derived from an EMBL/GenBank/DDBJ whole genome shotgun (WGS) entry which is preliminary data.</text>
</comment>
<dbReference type="Gene3D" id="3.40.50.80">
    <property type="entry name" value="Nucleotide-binding domain of ferredoxin-NADP reductase (FNR) module"/>
    <property type="match status" value="1"/>
</dbReference>
<keyword evidence="6" id="KW-0560">Oxidoreductase</keyword>
<comment type="cofactor">
    <cofactor evidence="1">
        <name>FAD</name>
        <dbReference type="ChEBI" id="CHEBI:57692"/>
    </cofactor>
</comment>
<evidence type="ECO:0000313" key="11">
    <source>
        <dbReference type="EMBL" id="OIN56160.1"/>
    </source>
</evidence>
<dbReference type="Gene3D" id="3.10.20.30">
    <property type="match status" value="1"/>
</dbReference>